<feature type="region of interest" description="Disordered" evidence="1">
    <location>
        <begin position="36"/>
        <end position="55"/>
    </location>
</feature>
<evidence type="ECO:0000313" key="2">
    <source>
        <dbReference type="EMBL" id="GAJ13171.1"/>
    </source>
</evidence>
<accession>X1VFJ0</accession>
<proteinExistence type="predicted"/>
<comment type="caution">
    <text evidence="2">The sequence shown here is derived from an EMBL/GenBank/DDBJ whole genome shotgun (WGS) entry which is preliminary data.</text>
</comment>
<evidence type="ECO:0000256" key="1">
    <source>
        <dbReference type="SAM" id="MobiDB-lite"/>
    </source>
</evidence>
<sequence>MRQEGQTIEGIGKSLGVSAGAVSGWCRDIAVRRQERAKEGLPGRRESKATTTEVVGGPYEEETKELANRLKRAEIEEKLSAIEDRHDLRKDVDEMRLRE</sequence>
<feature type="compositionally biased region" description="Basic and acidic residues" evidence="1">
    <location>
        <begin position="36"/>
        <end position="48"/>
    </location>
</feature>
<reference evidence="2" key="1">
    <citation type="journal article" date="2014" name="Front. Microbiol.">
        <title>High frequency of phylogenetically diverse reductive dehalogenase-homologous genes in deep subseafloor sedimentary metagenomes.</title>
        <authorList>
            <person name="Kawai M."/>
            <person name="Futagami T."/>
            <person name="Toyoda A."/>
            <person name="Takaki Y."/>
            <person name="Nishi S."/>
            <person name="Hori S."/>
            <person name="Arai W."/>
            <person name="Tsubouchi T."/>
            <person name="Morono Y."/>
            <person name="Uchiyama I."/>
            <person name="Ito T."/>
            <person name="Fujiyama A."/>
            <person name="Inagaki F."/>
            <person name="Takami H."/>
        </authorList>
    </citation>
    <scope>NUCLEOTIDE SEQUENCE</scope>
    <source>
        <strain evidence="2">Expedition CK06-06</strain>
    </source>
</reference>
<feature type="non-terminal residue" evidence="2">
    <location>
        <position position="99"/>
    </location>
</feature>
<dbReference type="AlphaFoldDB" id="X1VFJ0"/>
<organism evidence="2">
    <name type="scientific">marine sediment metagenome</name>
    <dbReference type="NCBI Taxonomy" id="412755"/>
    <lineage>
        <taxon>unclassified sequences</taxon>
        <taxon>metagenomes</taxon>
        <taxon>ecological metagenomes</taxon>
    </lineage>
</organism>
<name>X1VFJ0_9ZZZZ</name>
<protein>
    <submittedName>
        <fullName evidence="2">Uncharacterized protein</fullName>
    </submittedName>
</protein>
<gene>
    <name evidence="2" type="ORF">S12H4_45944</name>
</gene>
<dbReference type="EMBL" id="BARW01028460">
    <property type="protein sequence ID" value="GAJ13171.1"/>
    <property type="molecule type" value="Genomic_DNA"/>
</dbReference>